<evidence type="ECO:0000256" key="2">
    <source>
        <dbReference type="ARBA" id="ARBA00023125"/>
    </source>
</evidence>
<dbReference type="SUPFAM" id="SSF48008">
    <property type="entry name" value="GntR ligand-binding domain-like"/>
    <property type="match status" value="1"/>
</dbReference>
<dbReference type="Gene3D" id="1.10.10.10">
    <property type="entry name" value="Winged helix-like DNA-binding domain superfamily/Winged helix DNA-binding domain"/>
    <property type="match status" value="1"/>
</dbReference>
<dbReference type="PRINTS" id="PR00035">
    <property type="entry name" value="HTHGNTR"/>
</dbReference>
<accession>A0ABP9IB49</accession>
<protein>
    <submittedName>
        <fullName evidence="5">GntR family transcriptional regulator</fullName>
    </submittedName>
</protein>
<name>A0ABP9IB49_9ACTN</name>
<dbReference type="InterPro" id="IPR036390">
    <property type="entry name" value="WH_DNA-bd_sf"/>
</dbReference>
<organism evidence="5 6">
    <name type="scientific">Yinghuangia aomiensis</name>
    <dbReference type="NCBI Taxonomy" id="676205"/>
    <lineage>
        <taxon>Bacteria</taxon>
        <taxon>Bacillati</taxon>
        <taxon>Actinomycetota</taxon>
        <taxon>Actinomycetes</taxon>
        <taxon>Kitasatosporales</taxon>
        <taxon>Streptomycetaceae</taxon>
        <taxon>Yinghuangia</taxon>
    </lineage>
</organism>
<keyword evidence="6" id="KW-1185">Reference proteome</keyword>
<dbReference type="SUPFAM" id="SSF46785">
    <property type="entry name" value="Winged helix' DNA-binding domain"/>
    <property type="match status" value="1"/>
</dbReference>
<keyword evidence="1" id="KW-0805">Transcription regulation</keyword>
<dbReference type="CDD" id="cd07377">
    <property type="entry name" value="WHTH_GntR"/>
    <property type="match status" value="1"/>
</dbReference>
<dbReference type="Proteomes" id="UP001500466">
    <property type="component" value="Unassembled WGS sequence"/>
</dbReference>
<evidence type="ECO:0000313" key="6">
    <source>
        <dbReference type="Proteomes" id="UP001500466"/>
    </source>
</evidence>
<dbReference type="PROSITE" id="PS50949">
    <property type="entry name" value="HTH_GNTR"/>
    <property type="match status" value="1"/>
</dbReference>
<dbReference type="PANTHER" id="PTHR43537:SF5">
    <property type="entry name" value="UXU OPERON TRANSCRIPTIONAL REGULATOR"/>
    <property type="match status" value="1"/>
</dbReference>
<evidence type="ECO:0000313" key="5">
    <source>
        <dbReference type="EMBL" id="GAA4993575.1"/>
    </source>
</evidence>
<reference evidence="6" key="1">
    <citation type="journal article" date="2019" name="Int. J. Syst. Evol. Microbiol.">
        <title>The Global Catalogue of Microorganisms (GCM) 10K type strain sequencing project: providing services to taxonomists for standard genome sequencing and annotation.</title>
        <authorList>
            <consortium name="The Broad Institute Genomics Platform"/>
            <consortium name="The Broad Institute Genome Sequencing Center for Infectious Disease"/>
            <person name="Wu L."/>
            <person name="Ma J."/>
        </authorList>
    </citation>
    <scope>NUCLEOTIDE SEQUENCE [LARGE SCALE GENOMIC DNA]</scope>
    <source>
        <strain evidence="6">JCM 17986</strain>
    </source>
</reference>
<evidence type="ECO:0000259" key="4">
    <source>
        <dbReference type="PROSITE" id="PS50949"/>
    </source>
</evidence>
<dbReference type="Gene3D" id="1.20.120.530">
    <property type="entry name" value="GntR ligand-binding domain-like"/>
    <property type="match status" value="1"/>
</dbReference>
<dbReference type="SMART" id="SM00345">
    <property type="entry name" value="HTH_GNTR"/>
    <property type="match status" value="1"/>
</dbReference>
<proteinExistence type="predicted"/>
<dbReference type="InterPro" id="IPR008920">
    <property type="entry name" value="TF_FadR/GntR_C"/>
</dbReference>
<sequence length="264" mass="28293">MSSTQRTPATSALGPVSVVESLAGVLRRHILSGQLADGDLLPKQDELLARYDVGRTTLRQALRILENEGLVTVRRGRVGGAVVHVPEAADAARTIGLVLQSRAVPLDDLGMARRRLEPVCAALCAEREDRATTVVPHLEAALEGAEAESGDPAAFLRGNTRFHEAIVANCGNETMRVLLGSIESLWSAQEPDWTEDSAFAAGHEDRLAAVRGHRAIVRCIAEGDDAGAYYLTSRHLEAAQAYAVKVAGDRPVQILDPVHGHPRI</sequence>
<dbReference type="InterPro" id="IPR000524">
    <property type="entry name" value="Tscrpt_reg_HTH_GntR"/>
</dbReference>
<dbReference type="Pfam" id="PF07729">
    <property type="entry name" value="FCD"/>
    <property type="match status" value="1"/>
</dbReference>
<dbReference type="SMART" id="SM00895">
    <property type="entry name" value="FCD"/>
    <property type="match status" value="1"/>
</dbReference>
<dbReference type="InterPro" id="IPR011711">
    <property type="entry name" value="GntR_C"/>
</dbReference>
<feature type="domain" description="HTH gntR-type" evidence="4">
    <location>
        <begin position="16"/>
        <end position="86"/>
    </location>
</feature>
<evidence type="ECO:0000256" key="1">
    <source>
        <dbReference type="ARBA" id="ARBA00023015"/>
    </source>
</evidence>
<gene>
    <name evidence="5" type="ORF">GCM10023205_77780</name>
</gene>
<dbReference type="Pfam" id="PF00392">
    <property type="entry name" value="GntR"/>
    <property type="match status" value="1"/>
</dbReference>
<comment type="caution">
    <text evidence="5">The sequence shown here is derived from an EMBL/GenBank/DDBJ whole genome shotgun (WGS) entry which is preliminary data.</text>
</comment>
<dbReference type="RefSeq" id="WP_345680592.1">
    <property type="nucleotide sequence ID" value="NZ_BAABHS010000050.1"/>
</dbReference>
<evidence type="ECO:0000256" key="3">
    <source>
        <dbReference type="ARBA" id="ARBA00023163"/>
    </source>
</evidence>
<dbReference type="EMBL" id="BAABHS010000050">
    <property type="protein sequence ID" value="GAA4993575.1"/>
    <property type="molecule type" value="Genomic_DNA"/>
</dbReference>
<dbReference type="InterPro" id="IPR036388">
    <property type="entry name" value="WH-like_DNA-bd_sf"/>
</dbReference>
<keyword evidence="2" id="KW-0238">DNA-binding</keyword>
<keyword evidence="3" id="KW-0804">Transcription</keyword>
<dbReference type="PANTHER" id="PTHR43537">
    <property type="entry name" value="TRANSCRIPTIONAL REGULATOR, GNTR FAMILY"/>
    <property type="match status" value="1"/>
</dbReference>